<evidence type="ECO:0000256" key="2">
    <source>
        <dbReference type="ARBA" id="ARBA00023157"/>
    </source>
</evidence>
<evidence type="ECO:0000313" key="7">
    <source>
        <dbReference type="Proteomes" id="UP000467841"/>
    </source>
</evidence>
<evidence type="ECO:0000256" key="4">
    <source>
        <dbReference type="SAM" id="SignalP"/>
    </source>
</evidence>
<evidence type="ECO:0000313" key="6">
    <source>
        <dbReference type="EMBL" id="CAA7017609.1"/>
    </source>
</evidence>
<dbReference type="OrthoDB" id="1915198at2759"/>
<dbReference type="InterPro" id="IPR035513">
    <property type="entry name" value="Invertase/methylesterase_inhib"/>
</dbReference>
<sequence length="176" mass="18813">MKFFGSFVMFLLFLNGFATAQTLIQDSCKKIAAKDPQIKYNFCVQSLTSDPQSKAATTVEGLLLASTKNAASKMINVKGIVVNILKNKQASKGIEGPLKDCVELYTDAIGSLNDALASAKSGDYSSANVNLSAALDAPNTCETGFKEGKHLKSPVTNENNILFQKIVIPLAFSNIV</sequence>
<name>A0A6D2HSI2_9BRAS</name>
<feature type="domain" description="Pectinesterase inhibitor" evidence="5">
    <location>
        <begin position="19"/>
        <end position="172"/>
    </location>
</feature>
<dbReference type="CDD" id="cd15795">
    <property type="entry name" value="PMEI-Pla_a_1_like"/>
    <property type="match status" value="1"/>
</dbReference>
<dbReference type="Pfam" id="PF04043">
    <property type="entry name" value="PMEI"/>
    <property type="match status" value="1"/>
</dbReference>
<dbReference type="Proteomes" id="UP000467841">
    <property type="component" value="Unassembled WGS sequence"/>
</dbReference>
<dbReference type="NCBIfam" id="TIGR01614">
    <property type="entry name" value="PME_inhib"/>
    <property type="match status" value="1"/>
</dbReference>
<keyword evidence="2" id="KW-1015">Disulfide bond</keyword>
<keyword evidence="7" id="KW-1185">Reference proteome</keyword>
<feature type="chain" id="PRO_5025361609" description="Pectinesterase inhibitor domain-containing protein" evidence="4">
    <location>
        <begin position="21"/>
        <end position="176"/>
    </location>
</feature>
<organism evidence="6 7">
    <name type="scientific">Microthlaspi erraticum</name>
    <dbReference type="NCBI Taxonomy" id="1685480"/>
    <lineage>
        <taxon>Eukaryota</taxon>
        <taxon>Viridiplantae</taxon>
        <taxon>Streptophyta</taxon>
        <taxon>Embryophyta</taxon>
        <taxon>Tracheophyta</taxon>
        <taxon>Spermatophyta</taxon>
        <taxon>Magnoliopsida</taxon>
        <taxon>eudicotyledons</taxon>
        <taxon>Gunneridae</taxon>
        <taxon>Pentapetalae</taxon>
        <taxon>rosids</taxon>
        <taxon>malvids</taxon>
        <taxon>Brassicales</taxon>
        <taxon>Brassicaceae</taxon>
        <taxon>Coluteocarpeae</taxon>
        <taxon>Microthlaspi</taxon>
    </lineage>
</organism>
<evidence type="ECO:0000256" key="1">
    <source>
        <dbReference type="ARBA" id="ARBA00022729"/>
    </source>
</evidence>
<dbReference type="AlphaFoldDB" id="A0A6D2HSI2"/>
<dbReference type="EMBL" id="CACVBM020000333">
    <property type="protein sequence ID" value="CAA7017609.1"/>
    <property type="molecule type" value="Genomic_DNA"/>
</dbReference>
<comment type="caution">
    <text evidence="6">The sequence shown here is derived from an EMBL/GenBank/DDBJ whole genome shotgun (WGS) entry which is preliminary data.</text>
</comment>
<accession>A0A6D2HSI2</accession>
<dbReference type="InterPro" id="IPR006501">
    <property type="entry name" value="Pectinesterase_inhib_dom"/>
</dbReference>
<dbReference type="GO" id="GO:0005576">
    <property type="term" value="C:extracellular region"/>
    <property type="evidence" value="ECO:0007669"/>
    <property type="project" value="UniProtKB-ARBA"/>
</dbReference>
<dbReference type="PANTHER" id="PTHR35357:SF17">
    <property type="entry name" value="PECTINESTERASE INHIBITOR 12"/>
    <property type="match status" value="1"/>
</dbReference>
<protein>
    <recommendedName>
        <fullName evidence="5">Pectinesterase inhibitor domain-containing protein</fullName>
    </recommendedName>
</protein>
<dbReference type="GO" id="GO:0004857">
    <property type="term" value="F:enzyme inhibitor activity"/>
    <property type="evidence" value="ECO:0007669"/>
    <property type="project" value="InterPro"/>
</dbReference>
<evidence type="ECO:0000256" key="3">
    <source>
        <dbReference type="ARBA" id="ARBA00038471"/>
    </source>
</evidence>
<feature type="signal peptide" evidence="4">
    <location>
        <begin position="1"/>
        <end position="20"/>
    </location>
</feature>
<dbReference type="FunFam" id="1.20.140.40:FF:000002">
    <property type="entry name" value="Putative invertase inhibitor"/>
    <property type="match status" value="1"/>
</dbReference>
<keyword evidence="1 4" id="KW-0732">Signal</keyword>
<evidence type="ECO:0000259" key="5">
    <source>
        <dbReference type="SMART" id="SM00856"/>
    </source>
</evidence>
<dbReference type="InterPro" id="IPR034088">
    <property type="entry name" value="Pla_a_1-like"/>
</dbReference>
<dbReference type="PANTHER" id="PTHR35357">
    <property type="entry name" value="OS02G0537100 PROTEIN"/>
    <property type="match status" value="1"/>
</dbReference>
<proteinExistence type="inferred from homology"/>
<comment type="similarity">
    <text evidence="3">Belongs to the PMEI family.</text>
</comment>
<dbReference type="SUPFAM" id="SSF101148">
    <property type="entry name" value="Plant invertase/pectin methylesterase inhibitor"/>
    <property type="match status" value="1"/>
</dbReference>
<dbReference type="Gene3D" id="1.20.140.40">
    <property type="entry name" value="Invertase/pectin methylesterase inhibitor family protein"/>
    <property type="match status" value="1"/>
</dbReference>
<dbReference type="SMART" id="SM00856">
    <property type="entry name" value="PMEI"/>
    <property type="match status" value="1"/>
</dbReference>
<reference evidence="6" key="1">
    <citation type="submission" date="2020-01" db="EMBL/GenBank/DDBJ databases">
        <authorList>
            <person name="Mishra B."/>
        </authorList>
    </citation>
    <scope>NUCLEOTIDE SEQUENCE [LARGE SCALE GENOMIC DNA]</scope>
</reference>
<gene>
    <name evidence="6" type="ORF">MERR_LOCUS4844</name>
</gene>